<dbReference type="EMBL" id="KN822240">
    <property type="protein sequence ID" value="KIM51787.1"/>
    <property type="molecule type" value="Genomic_DNA"/>
</dbReference>
<accession>A0A0C2ZFY2</accession>
<evidence type="ECO:0000313" key="3">
    <source>
        <dbReference type="Proteomes" id="UP000053989"/>
    </source>
</evidence>
<evidence type="ECO:0000313" key="2">
    <source>
        <dbReference type="EMBL" id="KIM51787.1"/>
    </source>
</evidence>
<protein>
    <submittedName>
        <fullName evidence="2">Uncharacterized protein</fullName>
    </submittedName>
</protein>
<keyword evidence="3" id="KW-1185">Reference proteome</keyword>
<evidence type="ECO:0000256" key="1">
    <source>
        <dbReference type="SAM" id="Coils"/>
    </source>
</evidence>
<proteinExistence type="predicted"/>
<name>A0A0C2ZFY2_9AGAM</name>
<reference evidence="3" key="2">
    <citation type="submission" date="2015-01" db="EMBL/GenBank/DDBJ databases">
        <title>Evolutionary Origins and Diversification of the Mycorrhizal Mutualists.</title>
        <authorList>
            <consortium name="DOE Joint Genome Institute"/>
            <consortium name="Mycorrhizal Genomics Consortium"/>
            <person name="Kohler A."/>
            <person name="Kuo A."/>
            <person name="Nagy L.G."/>
            <person name="Floudas D."/>
            <person name="Copeland A."/>
            <person name="Barry K.W."/>
            <person name="Cichocki N."/>
            <person name="Veneault-Fourrey C."/>
            <person name="LaButti K."/>
            <person name="Lindquist E.A."/>
            <person name="Lipzen A."/>
            <person name="Lundell T."/>
            <person name="Morin E."/>
            <person name="Murat C."/>
            <person name="Riley R."/>
            <person name="Ohm R."/>
            <person name="Sun H."/>
            <person name="Tunlid A."/>
            <person name="Henrissat B."/>
            <person name="Grigoriev I.V."/>
            <person name="Hibbett D.S."/>
            <person name="Martin F."/>
        </authorList>
    </citation>
    <scope>NUCLEOTIDE SEQUENCE [LARGE SCALE GENOMIC DNA]</scope>
    <source>
        <strain evidence="3">Foug A</strain>
    </source>
</reference>
<dbReference type="AlphaFoldDB" id="A0A0C2ZFY2"/>
<reference evidence="2 3" key="1">
    <citation type="submission" date="2014-04" db="EMBL/GenBank/DDBJ databases">
        <authorList>
            <consortium name="DOE Joint Genome Institute"/>
            <person name="Kuo A."/>
            <person name="Kohler A."/>
            <person name="Nagy L.G."/>
            <person name="Floudas D."/>
            <person name="Copeland A."/>
            <person name="Barry K.W."/>
            <person name="Cichocki N."/>
            <person name="Veneault-Fourrey C."/>
            <person name="LaButti K."/>
            <person name="Lindquist E.A."/>
            <person name="Lipzen A."/>
            <person name="Lundell T."/>
            <person name="Morin E."/>
            <person name="Murat C."/>
            <person name="Sun H."/>
            <person name="Tunlid A."/>
            <person name="Henrissat B."/>
            <person name="Grigoriev I.V."/>
            <person name="Hibbett D.S."/>
            <person name="Martin F."/>
            <person name="Nordberg H.P."/>
            <person name="Cantor M.N."/>
            <person name="Hua S.X."/>
        </authorList>
    </citation>
    <scope>NUCLEOTIDE SEQUENCE [LARGE SCALE GENOMIC DNA]</scope>
    <source>
        <strain evidence="2 3">Foug A</strain>
    </source>
</reference>
<organism evidence="2 3">
    <name type="scientific">Scleroderma citrinum Foug A</name>
    <dbReference type="NCBI Taxonomy" id="1036808"/>
    <lineage>
        <taxon>Eukaryota</taxon>
        <taxon>Fungi</taxon>
        <taxon>Dikarya</taxon>
        <taxon>Basidiomycota</taxon>
        <taxon>Agaricomycotina</taxon>
        <taxon>Agaricomycetes</taxon>
        <taxon>Agaricomycetidae</taxon>
        <taxon>Boletales</taxon>
        <taxon>Sclerodermatineae</taxon>
        <taxon>Sclerodermataceae</taxon>
        <taxon>Scleroderma</taxon>
    </lineage>
</organism>
<keyword evidence="1" id="KW-0175">Coiled coil</keyword>
<dbReference type="OrthoDB" id="2671428at2759"/>
<gene>
    <name evidence="2" type="ORF">SCLCIDRAFT_142537</name>
</gene>
<dbReference type="InParanoid" id="A0A0C2ZFY2"/>
<feature type="coiled-coil region" evidence="1">
    <location>
        <begin position="5"/>
        <end position="32"/>
    </location>
</feature>
<sequence length="91" mass="10154">MAFTADTTRETISALKRCINALQEENSELQGISKSSAKRPDKYLCSGRVIRWLVTLHDRVEDLVNEGDRRACLELEGDTTANLEELGGCLK</sequence>
<dbReference type="HOGENOM" id="CLU_187860_0_0_1"/>
<dbReference type="Proteomes" id="UP000053989">
    <property type="component" value="Unassembled WGS sequence"/>
</dbReference>